<evidence type="ECO:0000256" key="1">
    <source>
        <dbReference type="SAM" id="Phobius"/>
    </source>
</evidence>
<name>A0A7W7I498_9ACTN</name>
<dbReference type="Proteomes" id="UP000578112">
    <property type="component" value="Unassembled WGS sequence"/>
</dbReference>
<evidence type="ECO:0000313" key="3">
    <source>
        <dbReference type="Proteomes" id="UP000578112"/>
    </source>
</evidence>
<keyword evidence="1" id="KW-0472">Membrane</keyword>
<dbReference type="EMBL" id="JACHNH010000001">
    <property type="protein sequence ID" value="MBB4766165.1"/>
    <property type="molecule type" value="Genomic_DNA"/>
</dbReference>
<keyword evidence="1" id="KW-1133">Transmembrane helix</keyword>
<feature type="transmembrane region" description="Helical" evidence="1">
    <location>
        <begin position="42"/>
        <end position="67"/>
    </location>
</feature>
<dbReference type="AlphaFoldDB" id="A0A7W7I498"/>
<gene>
    <name evidence="2" type="ORF">BJ971_006721</name>
</gene>
<dbReference type="InterPro" id="IPR045728">
    <property type="entry name" value="DUF6082"/>
</dbReference>
<proteinExistence type="predicted"/>
<comment type="caution">
    <text evidence="2">The sequence shown here is derived from an EMBL/GenBank/DDBJ whole genome shotgun (WGS) entry which is preliminary data.</text>
</comment>
<accession>A0A7W7I498</accession>
<evidence type="ECO:0000313" key="2">
    <source>
        <dbReference type="EMBL" id="MBB4766165.1"/>
    </source>
</evidence>
<keyword evidence="1" id="KW-0812">Transmembrane</keyword>
<sequence>MILIAMLSIIMFAGTVAGVVISPVLLDTYYAGDRDFSVSADVGQAFGGASALVACMTLFVVLTSVILQHQQLKEIQRDKHSEFNEALVLMAIENPRYQQCWGGRVAPDGVEEDLFYYCSNVLKSWTRAWELKKIDEQQAREYLRGFFDSEIPRLFFEKHGDWHRRGQNRTHRERFQEFANEEYLRAIKAGPPHRRYERYPARQSVREPQLTRLETVDEVLPLHPVEGENRFG</sequence>
<dbReference type="RefSeq" id="WP_184997262.1">
    <property type="nucleotide sequence ID" value="NZ_BOMK01000051.1"/>
</dbReference>
<keyword evidence="3" id="KW-1185">Reference proteome</keyword>
<protein>
    <submittedName>
        <fullName evidence="2">Cytochrome c oxidase assembly factor CtaG</fullName>
    </submittedName>
</protein>
<reference evidence="2 3" key="1">
    <citation type="submission" date="2020-08" db="EMBL/GenBank/DDBJ databases">
        <title>Sequencing the genomes of 1000 actinobacteria strains.</title>
        <authorList>
            <person name="Klenk H.-P."/>
        </authorList>
    </citation>
    <scope>NUCLEOTIDE SEQUENCE [LARGE SCALE GENOMIC DNA]</scope>
    <source>
        <strain evidence="2 3">DSM 43149</strain>
    </source>
</reference>
<organism evidence="2 3">
    <name type="scientific">Actinoplanes digitatis</name>
    <dbReference type="NCBI Taxonomy" id="1868"/>
    <lineage>
        <taxon>Bacteria</taxon>
        <taxon>Bacillati</taxon>
        <taxon>Actinomycetota</taxon>
        <taxon>Actinomycetes</taxon>
        <taxon>Micromonosporales</taxon>
        <taxon>Micromonosporaceae</taxon>
        <taxon>Actinoplanes</taxon>
    </lineage>
</organism>
<dbReference type="Pfam" id="PF19560">
    <property type="entry name" value="DUF6082"/>
    <property type="match status" value="1"/>
</dbReference>